<dbReference type="AlphaFoldDB" id="A0A8H7VJJ3"/>
<feature type="region of interest" description="Disordered" evidence="1">
    <location>
        <begin position="135"/>
        <end position="167"/>
    </location>
</feature>
<protein>
    <recommendedName>
        <fullName evidence="4">SPK domain-containing protein</fullName>
    </recommendedName>
</protein>
<gene>
    <name evidence="2" type="ORF">INT45_012363</name>
</gene>
<dbReference type="Proteomes" id="UP000646827">
    <property type="component" value="Unassembled WGS sequence"/>
</dbReference>
<organism evidence="2 3">
    <name type="scientific">Circinella minor</name>
    <dbReference type="NCBI Taxonomy" id="1195481"/>
    <lineage>
        <taxon>Eukaryota</taxon>
        <taxon>Fungi</taxon>
        <taxon>Fungi incertae sedis</taxon>
        <taxon>Mucoromycota</taxon>
        <taxon>Mucoromycotina</taxon>
        <taxon>Mucoromycetes</taxon>
        <taxon>Mucorales</taxon>
        <taxon>Lichtheimiaceae</taxon>
        <taxon>Circinella</taxon>
    </lineage>
</organism>
<evidence type="ECO:0000256" key="1">
    <source>
        <dbReference type="SAM" id="MobiDB-lite"/>
    </source>
</evidence>
<feature type="compositionally biased region" description="Basic and acidic residues" evidence="1">
    <location>
        <begin position="147"/>
        <end position="157"/>
    </location>
</feature>
<comment type="caution">
    <text evidence="2">The sequence shown here is derived from an EMBL/GenBank/DDBJ whole genome shotgun (WGS) entry which is preliminary data.</text>
</comment>
<reference evidence="2 3" key="1">
    <citation type="submission" date="2020-12" db="EMBL/GenBank/DDBJ databases">
        <title>Metabolic potential, ecology and presence of endohyphal bacteria is reflected in genomic diversity of Mucoromycotina.</title>
        <authorList>
            <person name="Muszewska A."/>
            <person name="Okrasinska A."/>
            <person name="Steczkiewicz K."/>
            <person name="Drgas O."/>
            <person name="Orlowska M."/>
            <person name="Perlinska-Lenart U."/>
            <person name="Aleksandrzak-Piekarczyk T."/>
            <person name="Szatraj K."/>
            <person name="Zielenkiewicz U."/>
            <person name="Pilsyk S."/>
            <person name="Malc E."/>
            <person name="Mieczkowski P."/>
            <person name="Kruszewska J.S."/>
            <person name="Biernat P."/>
            <person name="Pawlowska J."/>
        </authorList>
    </citation>
    <scope>NUCLEOTIDE SEQUENCE [LARGE SCALE GENOMIC DNA]</scope>
    <source>
        <strain evidence="2 3">CBS 142.35</strain>
    </source>
</reference>
<proteinExistence type="predicted"/>
<evidence type="ECO:0000313" key="2">
    <source>
        <dbReference type="EMBL" id="KAG2221242.1"/>
    </source>
</evidence>
<evidence type="ECO:0008006" key="4">
    <source>
        <dbReference type="Google" id="ProtNLM"/>
    </source>
</evidence>
<dbReference type="EMBL" id="JAEPRB010000114">
    <property type="protein sequence ID" value="KAG2221242.1"/>
    <property type="molecule type" value="Genomic_DNA"/>
</dbReference>
<name>A0A8H7VJJ3_9FUNG</name>
<keyword evidence="3" id="KW-1185">Reference proteome</keyword>
<sequence>MTTVTSEADPGTLNNLGKTELYKIFDDYFERTHVNQWKLMDITNIILKRYVVGDQKEDILVIKKYFSSFAAEYKSVDKRLLCKMNRLKEKCGEVLKSNAVTIIYNEKQKKQEKSMYDNKLRKDIYKDKYNLSNDTLLEPSRSSSSKDVSKRSLDELPIRQQKKQKRLEPEDIAGLELSDKVRAICAAFDKFSKEQNRLDLCRHGFFPNRFEKFLPKLHKMLKVPFTIALKKEERDILLRFSKASTMGDAKNILRDVPLVSGSGIQKYLFLAISKLVVRACPTDSPNFLLDINPESAQKGVWRSARGSRNLENGDSEFGFS</sequence>
<evidence type="ECO:0000313" key="3">
    <source>
        <dbReference type="Proteomes" id="UP000646827"/>
    </source>
</evidence>
<accession>A0A8H7VJJ3</accession>